<proteinExistence type="predicted"/>
<dbReference type="EMBL" id="QKWP01000181">
    <property type="protein sequence ID" value="RIB25248.1"/>
    <property type="molecule type" value="Genomic_DNA"/>
</dbReference>
<gene>
    <name evidence="1" type="ORF">C2G38_2166315</name>
</gene>
<evidence type="ECO:0000313" key="2">
    <source>
        <dbReference type="Proteomes" id="UP000266673"/>
    </source>
</evidence>
<accession>A0A397VTJ2</accession>
<comment type="caution">
    <text evidence="1">The sequence shown here is derived from an EMBL/GenBank/DDBJ whole genome shotgun (WGS) entry which is preliminary data.</text>
</comment>
<name>A0A397VTJ2_9GLOM</name>
<dbReference type="Proteomes" id="UP000266673">
    <property type="component" value="Unassembled WGS sequence"/>
</dbReference>
<sequence length="272" mass="30922">MSTEVSNLTNPTKIIGKKVFPDQSEDVFWQKASDANEETRDNDIIWNPQKHEQPQQEHSSFVITPPPPIPSMNTVSRHSRKSSRISWGLQTDFERHIGLLESKLAEIASQGNKHVNKSVGFEGTPLSTLGYLPERELSSDINFENEDDETHNPQESDEGLWLLWKSSSITSKNNNSMSNQWNLPFLARNRNLNATTSELLNGEHDIDDVDDENENDSILDEVLLNNVRKKSENDYLRMNGAFGGNLLFSYCLPVVTLVRNWWCCGFLGLDDD</sequence>
<evidence type="ECO:0000313" key="1">
    <source>
        <dbReference type="EMBL" id="RIB25248.1"/>
    </source>
</evidence>
<organism evidence="1 2">
    <name type="scientific">Gigaspora rosea</name>
    <dbReference type="NCBI Taxonomy" id="44941"/>
    <lineage>
        <taxon>Eukaryota</taxon>
        <taxon>Fungi</taxon>
        <taxon>Fungi incertae sedis</taxon>
        <taxon>Mucoromycota</taxon>
        <taxon>Glomeromycotina</taxon>
        <taxon>Glomeromycetes</taxon>
        <taxon>Diversisporales</taxon>
        <taxon>Gigasporaceae</taxon>
        <taxon>Gigaspora</taxon>
    </lineage>
</organism>
<reference evidence="1 2" key="1">
    <citation type="submission" date="2018-06" db="EMBL/GenBank/DDBJ databases">
        <title>Comparative genomics reveals the genomic features of Rhizophagus irregularis, R. cerebriforme, R. diaphanum and Gigaspora rosea, and their symbiotic lifestyle signature.</title>
        <authorList>
            <person name="Morin E."/>
            <person name="San Clemente H."/>
            <person name="Chen E.C.H."/>
            <person name="De La Providencia I."/>
            <person name="Hainaut M."/>
            <person name="Kuo A."/>
            <person name="Kohler A."/>
            <person name="Murat C."/>
            <person name="Tang N."/>
            <person name="Roy S."/>
            <person name="Loubradou J."/>
            <person name="Henrissat B."/>
            <person name="Grigoriev I.V."/>
            <person name="Corradi N."/>
            <person name="Roux C."/>
            <person name="Martin F.M."/>
        </authorList>
    </citation>
    <scope>NUCLEOTIDE SEQUENCE [LARGE SCALE GENOMIC DNA]</scope>
    <source>
        <strain evidence="1 2">DAOM 194757</strain>
    </source>
</reference>
<keyword evidence="2" id="KW-1185">Reference proteome</keyword>
<protein>
    <submittedName>
        <fullName evidence="1">Uncharacterized protein</fullName>
    </submittedName>
</protein>
<dbReference type="OrthoDB" id="2406206at2759"/>
<dbReference type="AlphaFoldDB" id="A0A397VTJ2"/>